<keyword evidence="3" id="KW-1185">Reference proteome</keyword>
<keyword evidence="1" id="KW-0175">Coiled coil</keyword>
<dbReference type="AlphaFoldDB" id="A0A565AUY5"/>
<organism evidence="2 3">
    <name type="scientific">Arabis nemorensis</name>
    <dbReference type="NCBI Taxonomy" id="586526"/>
    <lineage>
        <taxon>Eukaryota</taxon>
        <taxon>Viridiplantae</taxon>
        <taxon>Streptophyta</taxon>
        <taxon>Embryophyta</taxon>
        <taxon>Tracheophyta</taxon>
        <taxon>Spermatophyta</taxon>
        <taxon>Magnoliopsida</taxon>
        <taxon>eudicotyledons</taxon>
        <taxon>Gunneridae</taxon>
        <taxon>Pentapetalae</taxon>
        <taxon>rosids</taxon>
        <taxon>malvids</taxon>
        <taxon>Brassicales</taxon>
        <taxon>Brassicaceae</taxon>
        <taxon>Arabideae</taxon>
        <taxon>Arabis</taxon>
    </lineage>
</organism>
<accession>A0A565AUY5</accession>
<proteinExistence type="predicted"/>
<evidence type="ECO:0000313" key="3">
    <source>
        <dbReference type="Proteomes" id="UP000489600"/>
    </source>
</evidence>
<dbReference type="Proteomes" id="UP000489600">
    <property type="component" value="Unassembled WGS sequence"/>
</dbReference>
<reference evidence="2" key="1">
    <citation type="submission" date="2019-07" db="EMBL/GenBank/DDBJ databases">
        <authorList>
            <person name="Dittberner H."/>
        </authorList>
    </citation>
    <scope>NUCLEOTIDE SEQUENCE [LARGE SCALE GENOMIC DNA]</scope>
</reference>
<feature type="coiled-coil region" evidence="1">
    <location>
        <begin position="31"/>
        <end position="58"/>
    </location>
</feature>
<dbReference type="EMBL" id="CABITT030000001">
    <property type="protein sequence ID" value="VVA92843.1"/>
    <property type="molecule type" value="Genomic_DNA"/>
</dbReference>
<sequence length="171" mass="19501">MKKLKDYPSAKKEAEKVPGLEKKVAVQISAMNDLSKKVEETREMAKYAEEELEKMRAEKESLQFFHEQEMARLRSSRRHEVNQIISKSDAKLQKIKKSISDNEEANKLSALGGTDVPDDRFKELDENFKKFELDFEALDVEEVTEDDPSLVAVFKPSSGRGRGCLRKSSSS</sequence>
<comment type="caution">
    <text evidence="2">The sequence shown here is derived from an EMBL/GenBank/DDBJ whole genome shotgun (WGS) entry which is preliminary data.</text>
</comment>
<name>A0A565AUY5_9BRAS</name>
<gene>
    <name evidence="2" type="ORF">ANE_LOCUS3288</name>
</gene>
<evidence type="ECO:0000313" key="2">
    <source>
        <dbReference type="EMBL" id="VVA92843.1"/>
    </source>
</evidence>
<evidence type="ECO:0000256" key="1">
    <source>
        <dbReference type="SAM" id="Coils"/>
    </source>
</evidence>
<protein>
    <submittedName>
        <fullName evidence="2">Uncharacterized protein</fullName>
    </submittedName>
</protein>